<dbReference type="AlphaFoldDB" id="A0A1A9UJ36"/>
<keyword evidence="4" id="KW-1185">Reference proteome</keyword>
<reference evidence="3" key="1">
    <citation type="submission" date="2020-05" db="UniProtKB">
        <authorList>
            <consortium name="EnsemblMetazoa"/>
        </authorList>
    </citation>
    <scope>IDENTIFICATION</scope>
    <source>
        <strain evidence="3">TTRI</strain>
    </source>
</reference>
<dbReference type="Pfam" id="PF05335">
    <property type="entry name" value="DUF745"/>
    <property type="match status" value="1"/>
</dbReference>
<accession>A0A1A9UJ36</accession>
<feature type="region of interest" description="Disordered" evidence="2">
    <location>
        <begin position="46"/>
        <end position="69"/>
    </location>
</feature>
<feature type="region of interest" description="Disordered" evidence="2">
    <location>
        <begin position="326"/>
        <end position="347"/>
    </location>
</feature>
<feature type="coiled-coil region" evidence="1">
    <location>
        <begin position="228"/>
        <end position="262"/>
    </location>
</feature>
<feature type="coiled-coil region" evidence="1">
    <location>
        <begin position="144"/>
        <end position="178"/>
    </location>
</feature>
<dbReference type="VEuPathDB" id="VectorBase:GAUT006523"/>
<evidence type="ECO:0000313" key="3">
    <source>
        <dbReference type="EnsemblMetazoa" id="GAUT006523-PA"/>
    </source>
</evidence>
<dbReference type="InterPro" id="IPR007999">
    <property type="entry name" value="DUF745"/>
</dbReference>
<keyword evidence="1" id="KW-0175">Coiled coil</keyword>
<evidence type="ECO:0000313" key="4">
    <source>
        <dbReference type="Proteomes" id="UP000078200"/>
    </source>
</evidence>
<evidence type="ECO:0000256" key="2">
    <source>
        <dbReference type="SAM" id="MobiDB-lite"/>
    </source>
</evidence>
<dbReference type="EnsemblMetazoa" id="GAUT006523-RA">
    <property type="protein sequence ID" value="GAUT006523-PA"/>
    <property type="gene ID" value="GAUT006523"/>
</dbReference>
<evidence type="ECO:0000256" key="1">
    <source>
        <dbReference type="SAM" id="Coils"/>
    </source>
</evidence>
<dbReference type="PANTHER" id="PTHR37161">
    <property type="entry name" value="HDC10475"/>
    <property type="match status" value="1"/>
</dbReference>
<dbReference type="PANTHER" id="PTHR37161:SF3">
    <property type="entry name" value="HDC10475"/>
    <property type="match status" value="1"/>
</dbReference>
<proteinExistence type="predicted"/>
<dbReference type="Proteomes" id="UP000078200">
    <property type="component" value="Unassembled WGS sequence"/>
</dbReference>
<protein>
    <submittedName>
        <fullName evidence="3">Uncharacterized protein</fullName>
    </submittedName>
</protein>
<organism evidence="3 4">
    <name type="scientific">Glossina austeni</name>
    <name type="common">Savannah tsetse fly</name>
    <dbReference type="NCBI Taxonomy" id="7395"/>
    <lineage>
        <taxon>Eukaryota</taxon>
        <taxon>Metazoa</taxon>
        <taxon>Ecdysozoa</taxon>
        <taxon>Arthropoda</taxon>
        <taxon>Hexapoda</taxon>
        <taxon>Insecta</taxon>
        <taxon>Pterygota</taxon>
        <taxon>Neoptera</taxon>
        <taxon>Endopterygota</taxon>
        <taxon>Diptera</taxon>
        <taxon>Brachycera</taxon>
        <taxon>Muscomorpha</taxon>
        <taxon>Hippoboscoidea</taxon>
        <taxon>Glossinidae</taxon>
        <taxon>Glossina</taxon>
    </lineage>
</organism>
<sequence>MKMKQVKICLNKTVVSTPHHCFEAVGRLTKRNGFVYQIPVASVQHGGGDLFEPHSQHPPTNHESSESEGSNYVDYHIETEAIDGHISDGGKAGKAGYSIGSGLRSIAQGSADQAYSAVASQHAAAKQAAFIAKNTLAQAATQAAATAQAALEGKEVLLQELQQQTAEAQRALSRELEQLKSARLAAKLSQQAAQAANNHISVLTAAVNNAKAVAEHAAQTANEVSNQLASQSAMVGQAKSRLEQLEQQFQQASIDYEATKEAALKAASSAAEAQVNASKAAAHATLGLHESAQPQASNIHREHYDDNDNAKTTNHHQVRTLISNPHVAVGHNGHPHSIDRSGQNHKQ</sequence>
<name>A0A1A9UJ36_GLOAU</name>
<feature type="compositionally biased region" description="Polar residues" evidence="2">
    <location>
        <begin position="57"/>
        <end position="69"/>
    </location>
</feature>